<proteinExistence type="predicted"/>
<dbReference type="InterPro" id="IPR007842">
    <property type="entry name" value="HEPN_dom"/>
</dbReference>
<feature type="domain" description="HEPN" evidence="1">
    <location>
        <begin position="18"/>
        <end position="95"/>
    </location>
</feature>
<organism evidence="2">
    <name type="scientific">Ignisphaera aggregans</name>
    <dbReference type="NCBI Taxonomy" id="334771"/>
    <lineage>
        <taxon>Archaea</taxon>
        <taxon>Thermoproteota</taxon>
        <taxon>Thermoprotei</taxon>
        <taxon>Desulfurococcales</taxon>
        <taxon>Desulfurococcaceae</taxon>
        <taxon>Ignisphaera</taxon>
    </lineage>
</organism>
<gene>
    <name evidence="2" type="ORF">ENM66_03020</name>
</gene>
<protein>
    <submittedName>
        <fullName evidence="2">HEPN domain-containing protein</fullName>
    </submittedName>
</protein>
<sequence length="101" mass="11241">MLNKQLKKLFEHPSLSLGGKKPPRTHTATELYTIPPKESGSTLPSGLERQPRILNKCCTATRYLDAANDLSSGSVDRVEARRSCDLAREVLECVGERFLEL</sequence>
<dbReference type="AlphaFoldDB" id="A0A7J3Z636"/>
<dbReference type="SUPFAM" id="SSF81593">
    <property type="entry name" value="Nucleotidyltransferase substrate binding subunit/domain"/>
    <property type="match status" value="1"/>
</dbReference>
<evidence type="ECO:0000259" key="1">
    <source>
        <dbReference type="Pfam" id="PF05168"/>
    </source>
</evidence>
<comment type="caution">
    <text evidence="2">The sequence shown here is derived from an EMBL/GenBank/DDBJ whole genome shotgun (WGS) entry which is preliminary data.</text>
</comment>
<evidence type="ECO:0000313" key="2">
    <source>
        <dbReference type="EMBL" id="HHQ50304.1"/>
    </source>
</evidence>
<dbReference type="Gene3D" id="1.20.120.330">
    <property type="entry name" value="Nucleotidyltransferases domain 2"/>
    <property type="match status" value="1"/>
</dbReference>
<name>A0A7J3Z636_9CREN</name>
<dbReference type="EMBL" id="DRYQ01000042">
    <property type="protein sequence ID" value="HHQ50304.1"/>
    <property type="molecule type" value="Genomic_DNA"/>
</dbReference>
<reference evidence="2" key="1">
    <citation type="journal article" date="2020" name="mSystems">
        <title>Genome- and Community-Level Interaction Insights into Carbon Utilization and Element Cycling Functions of Hydrothermarchaeota in Hydrothermal Sediment.</title>
        <authorList>
            <person name="Zhou Z."/>
            <person name="Liu Y."/>
            <person name="Xu W."/>
            <person name="Pan J."/>
            <person name="Luo Z.H."/>
            <person name="Li M."/>
        </authorList>
    </citation>
    <scope>NUCLEOTIDE SEQUENCE [LARGE SCALE GENOMIC DNA]</scope>
    <source>
        <strain evidence="2">SpSt-1105</strain>
    </source>
</reference>
<dbReference type="Pfam" id="PF05168">
    <property type="entry name" value="HEPN"/>
    <property type="match status" value="1"/>
</dbReference>
<accession>A0A7J3Z636</accession>